<proteinExistence type="predicted"/>
<dbReference type="Pfam" id="PF23648">
    <property type="entry name" value="DUF7147"/>
    <property type="match status" value="1"/>
</dbReference>
<name>A0A553ZXX9_9BACI</name>
<comment type="caution">
    <text evidence="2">The sequence shown here is derived from an EMBL/GenBank/DDBJ whole genome shotgun (WGS) entry which is preliminary data.</text>
</comment>
<dbReference type="OrthoDB" id="2427086at2"/>
<protein>
    <submittedName>
        <fullName evidence="2">Methylthioribose kinase</fullName>
    </submittedName>
</protein>
<reference evidence="2 3" key="1">
    <citation type="submission" date="2019-07" db="EMBL/GenBank/DDBJ databases">
        <authorList>
            <person name="Park Y.J."/>
            <person name="Jeong S.E."/>
            <person name="Jung H.S."/>
        </authorList>
    </citation>
    <scope>NUCLEOTIDE SEQUENCE [LARGE SCALE GENOMIC DNA]</scope>
    <source>
        <strain evidence="3">P16(2019)</strain>
    </source>
</reference>
<gene>
    <name evidence="2" type="ORF">FN960_10875</name>
</gene>
<dbReference type="EMBL" id="VLXZ01000006">
    <property type="protein sequence ID" value="TSB46307.1"/>
    <property type="molecule type" value="Genomic_DNA"/>
</dbReference>
<feature type="domain" description="DUF7147" evidence="1">
    <location>
        <begin position="1"/>
        <end position="125"/>
    </location>
</feature>
<dbReference type="AlphaFoldDB" id="A0A553ZXX9"/>
<keyword evidence="2" id="KW-0808">Transferase</keyword>
<sequence>MIQRFIELGEGYGDFYELLELAKSNQSRLSQMLLLETNKQGQRCASVAVILHPAAKGGFMPIYYCREGITMPTEKLSKRIQLFEQLAYELNVHIKTLEVRPSIDFPDLDLYTQYLTGILRVNHCLPPLTW</sequence>
<accession>A0A553ZXX9</accession>
<evidence type="ECO:0000313" key="2">
    <source>
        <dbReference type="EMBL" id="TSB46307.1"/>
    </source>
</evidence>
<keyword evidence="2" id="KW-0418">Kinase</keyword>
<evidence type="ECO:0000313" key="3">
    <source>
        <dbReference type="Proteomes" id="UP000318521"/>
    </source>
</evidence>
<keyword evidence="3" id="KW-1185">Reference proteome</keyword>
<dbReference type="GO" id="GO:0016301">
    <property type="term" value="F:kinase activity"/>
    <property type="evidence" value="ECO:0007669"/>
    <property type="project" value="UniProtKB-KW"/>
</dbReference>
<organism evidence="2 3">
    <name type="scientific">Alkalicoccobacillus porphyridii</name>
    <dbReference type="NCBI Taxonomy" id="2597270"/>
    <lineage>
        <taxon>Bacteria</taxon>
        <taxon>Bacillati</taxon>
        <taxon>Bacillota</taxon>
        <taxon>Bacilli</taxon>
        <taxon>Bacillales</taxon>
        <taxon>Bacillaceae</taxon>
        <taxon>Alkalicoccobacillus</taxon>
    </lineage>
</organism>
<dbReference type="Proteomes" id="UP000318521">
    <property type="component" value="Unassembled WGS sequence"/>
</dbReference>
<dbReference type="InterPro" id="IPR055571">
    <property type="entry name" value="DUF7147"/>
</dbReference>
<evidence type="ECO:0000259" key="1">
    <source>
        <dbReference type="Pfam" id="PF23648"/>
    </source>
</evidence>
<dbReference type="RefSeq" id="WP_143848754.1">
    <property type="nucleotide sequence ID" value="NZ_VLXZ01000006.1"/>
</dbReference>